<accession>A0A6J5V1S8</accession>
<sequence>MGAYMCNVSATAGKDIYLLPAPHVTPSIFTEKRRNNGDSSLNMSRCCMTVGNSMIAEYPLHVCKCCIAQALGAQNCGTVSMSPIKKEDIELGCLSTCHVPLQPRQRIV</sequence>
<reference evidence="1 2" key="1">
    <citation type="submission" date="2020-05" db="EMBL/GenBank/DDBJ databases">
        <authorList>
            <person name="Campoy J."/>
            <person name="Schneeberger K."/>
            <person name="Spophaly S."/>
        </authorList>
    </citation>
    <scope>NUCLEOTIDE SEQUENCE [LARGE SCALE GENOMIC DNA]</scope>
    <source>
        <strain evidence="1">PruArmRojPasFocal</strain>
    </source>
</reference>
<name>A0A6J5V1S8_PRUAR</name>
<dbReference type="AlphaFoldDB" id="A0A6J5V1S8"/>
<evidence type="ECO:0000313" key="2">
    <source>
        <dbReference type="Proteomes" id="UP000507222"/>
    </source>
</evidence>
<dbReference type="EMBL" id="CAEKDK010000006">
    <property type="protein sequence ID" value="CAB4282222.1"/>
    <property type="molecule type" value="Genomic_DNA"/>
</dbReference>
<organism evidence="1 2">
    <name type="scientific">Prunus armeniaca</name>
    <name type="common">Apricot</name>
    <name type="synonym">Armeniaca vulgaris</name>
    <dbReference type="NCBI Taxonomy" id="36596"/>
    <lineage>
        <taxon>Eukaryota</taxon>
        <taxon>Viridiplantae</taxon>
        <taxon>Streptophyta</taxon>
        <taxon>Embryophyta</taxon>
        <taxon>Tracheophyta</taxon>
        <taxon>Spermatophyta</taxon>
        <taxon>Magnoliopsida</taxon>
        <taxon>eudicotyledons</taxon>
        <taxon>Gunneridae</taxon>
        <taxon>Pentapetalae</taxon>
        <taxon>rosids</taxon>
        <taxon>fabids</taxon>
        <taxon>Rosales</taxon>
        <taxon>Rosaceae</taxon>
        <taxon>Amygdaloideae</taxon>
        <taxon>Amygdaleae</taxon>
        <taxon>Prunus</taxon>
    </lineage>
</organism>
<gene>
    <name evidence="1" type="ORF">CURHAP_LOCUS35579</name>
</gene>
<protein>
    <submittedName>
        <fullName evidence="1">Uncharacterized protein</fullName>
    </submittedName>
</protein>
<evidence type="ECO:0000313" key="1">
    <source>
        <dbReference type="EMBL" id="CAB4282222.1"/>
    </source>
</evidence>
<dbReference type="Proteomes" id="UP000507222">
    <property type="component" value="Unassembled WGS sequence"/>
</dbReference>
<proteinExistence type="predicted"/>